<dbReference type="PROSITE" id="PS00216">
    <property type="entry name" value="SUGAR_TRANSPORT_1"/>
    <property type="match status" value="1"/>
</dbReference>
<keyword evidence="4 7" id="KW-0812">Transmembrane</keyword>
<dbReference type="InterPro" id="IPR036259">
    <property type="entry name" value="MFS_trans_sf"/>
</dbReference>
<dbReference type="SUPFAM" id="SSF103473">
    <property type="entry name" value="MFS general substrate transporter"/>
    <property type="match status" value="1"/>
</dbReference>
<feature type="transmembrane region" description="Helical" evidence="7">
    <location>
        <begin position="215"/>
        <end position="235"/>
    </location>
</feature>
<feature type="domain" description="Major facilitator superfamily (MFS) profile" evidence="8">
    <location>
        <begin position="8"/>
        <end position="390"/>
    </location>
</feature>
<keyword evidence="5 7" id="KW-1133">Transmembrane helix</keyword>
<evidence type="ECO:0000256" key="6">
    <source>
        <dbReference type="ARBA" id="ARBA00023136"/>
    </source>
</evidence>
<evidence type="ECO:0000256" key="1">
    <source>
        <dbReference type="ARBA" id="ARBA00004651"/>
    </source>
</evidence>
<proteinExistence type="predicted"/>
<dbReference type="InterPro" id="IPR020846">
    <property type="entry name" value="MFS_dom"/>
</dbReference>
<reference evidence="9" key="1">
    <citation type="submission" date="2020-01" db="EMBL/GenBank/DDBJ databases">
        <authorList>
            <person name="Meier V. D."/>
            <person name="Meier V D."/>
        </authorList>
    </citation>
    <scope>NUCLEOTIDE SEQUENCE</scope>
    <source>
        <strain evidence="9">HLG_WM_MAG_07</strain>
    </source>
</reference>
<dbReference type="Pfam" id="PF07690">
    <property type="entry name" value="MFS_1"/>
    <property type="match status" value="1"/>
</dbReference>
<dbReference type="Gene3D" id="3.30.70.100">
    <property type="match status" value="1"/>
</dbReference>
<dbReference type="GO" id="GO:0005886">
    <property type="term" value="C:plasma membrane"/>
    <property type="evidence" value="ECO:0007669"/>
    <property type="project" value="UniProtKB-SubCell"/>
</dbReference>
<accession>A0A6S6TXG7</accession>
<dbReference type="InterPro" id="IPR011701">
    <property type="entry name" value="MFS"/>
</dbReference>
<evidence type="ECO:0000256" key="3">
    <source>
        <dbReference type="ARBA" id="ARBA00022475"/>
    </source>
</evidence>
<feature type="transmembrane region" description="Helical" evidence="7">
    <location>
        <begin position="302"/>
        <end position="324"/>
    </location>
</feature>
<gene>
    <name evidence="9" type="ORF">HELGO_WM6780</name>
</gene>
<feature type="transmembrane region" description="Helical" evidence="7">
    <location>
        <begin position="99"/>
        <end position="120"/>
    </location>
</feature>
<keyword evidence="3" id="KW-1003">Cell membrane</keyword>
<feature type="transmembrane region" description="Helical" evidence="7">
    <location>
        <begin position="336"/>
        <end position="358"/>
    </location>
</feature>
<evidence type="ECO:0000256" key="4">
    <source>
        <dbReference type="ARBA" id="ARBA00022692"/>
    </source>
</evidence>
<feature type="transmembrane region" description="Helical" evidence="7">
    <location>
        <begin position="12"/>
        <end position="34"/>
    </location>
</feature>
<dbReference type="GO" id="GO:0022857">
    <property type="term" value="F:transmembrane transporter activity"/>
    <property type="evidence" value="ECO:0007669"/>
    <property type="project" value="InterPro"/>
</dbReference>
<feature type="transmembrane region" description="Helical" evidence="7">
    <location>
        <begin position="277"/>
        <end position="296"/>
    </location>
</feature>
<dbReference type="AlphaFoldDB" id="A0A6S6TXG7"/>
<feature type="transmembrane region" description="Helical" evidence="7">
    <location>
        <begin position="247"/>
        <end position="268"/>
    </location>
</feature>
<evidence type="ECO:0000313" key="9">
    <source>
        <dbReference type="EMBL" id="CAA6824154.1"/>
    </source>
</evidence>
<keyword evidence="2" id="KW-0813">Transport</keyword>
<dbReference type="Gene3D" id="1.20.1250.20">
    <property type="entry name" value="MFS general substrate transporter like domains"/>
    <property type="match status" value="1"/>
</dbReference>
<evidence type="ECO:0000256" key="7">
    <source>
        <dbReference type="SAM" id="Phobius"/>
    </source>
</evidence>
<sequence length="450" mass="48639">MNSQEKRTAFSLATVYAFRMLGLFMILPVLPLYTDSLQDVTPFLIGVAIGVYGLTQAAFQIPLGLLSDKIGRKPVIIGGLAVFAIGGAIAALANDNIYLIILGRAIQGMGAIAAATMALAADLTREENRAKVMAFIGMSIGLAFMLAMILGPLINSWTGISGIFWVTSMMALCGIILIRYTVPTPATSFSHRDAGIISGYLKPALTNPSLLRIDLGVFLLHAIMTANFTVIPIILRDHLGFEVINHWKVYLPVFVVSFVLSVPLIILAEKYRKIKSVLLISICLLIAAQILLASQFTMLEPMLLGFLLFFVGFNFLEAVLPSLVAKYSTVDTKGTAMGVFSTSQFSGIFVGGVLAGTISMVWGISGVLILGGILASLWLLIAFSLPIPQFYKTKVIRLHARFIKTPEDTSRALLLIPGVKEVSIAIEESVAYLKVESKELDNNALKIYSS</sequence>
<organism evidence="9">
    <name type="scientific">uncultured Thiotrichaceae bacterium</name>
    <dbReference type="NCBI Taxonomy" id="298394"/>
    <lineage>
        <taxon>Bacteria</taxon>
        <taxon>Pseudomonadati</taxon>
        <taxon>Pseudomonadota</taxon>
        <taxon>Gammaproteobacteria</taxon>
        <taxon>Thiotrichales</taxon>
        <taxon>Thiotrichaceae</taxon>
        <taxon>environmental samples</taxon>
    </lineage>
</organism>
<dbReference type="InterPro" id="IPR050171">
    <property type="entry name" value="MFS_Transporters"/>
</dbReference>
<feature type="transmembrane region" description="Helical" evidence="7">
    <location>
        <begin position="75"/>
        <end position="93"/>
    </location>
</feature>
<feature type="transmembrane region" description="Helical" evidence="7">
    <location>
        <begin position="132"/>
        <end position="154"/>
    </location>
</feature>
<keyword evidence="6 7" id="KW-0472">Membrane</keyword>
<evidence type="ECO:0000256" key="5">
    <source>
        <dbReference type="ARBA" id="ARBA00022989"/>
    </source>
</evidence>
<protein>
    <submittedName>
        <fullName evidence="9">Transport protein</fullName>
    </submittedName>
</protein>
<feature type="transmembrane region" description="Helical" evidence="7">
    <location>
        <begin position="364"/>
        <end position="387"/>
    </location>
</feature>
<evidence type="ECO:0000256" key="2">
    <source>
        <dbReference type="ARBA" id="ARBA00022448"/>
    </source>
</evidence>
<feature type="transmembrane region" description="Helical" evidence="7">
    <location>
        <begin position="160"/>
        <end position="182"/>
    </location>
</feature>
<dbReference type="PANTHER" id="PTHR23517">
    <property type="entry name" value="RESISTANCE PROTEIN MDTM, PUTATIVE-RELATED-RELATED"/>
    <property type="match status" value="1"/>
</dbReference>
<dbReference type="EMBL" id="CACVAY010000117">
    <property type="protein sequence ID" value="CAA6824154.1"/>
    <property type="molecule type" value="Genomic_DNA"/>
</dbReference>
<comment type="subcellular location">
    <subcellularLocation>
        <location evidence="1">Cell membrane</location>
        <topology evidence="1">Multi-pass membrane protein</topology>
    </subcellularLocation>
</comment>
<name>A0A6S6TXG7_9GAMM</name>
<dbReference type="PROSITE" id="PS50850">
    <property type="entry name" value="MFS"/>
    <property type="match status" value="1"/>
</dbReference>
<dbReference type="InterPro" id="IPR005829">
    <property type="entry name" value="Sugar_transporter_CS"/>
</dbReference>
<dbReference type="PANTHER" id="PTHR23517:SF2">
    <property type="entry name" value="MULTIDRUG RESISTANCE PROTEIN MDTH"/>
    <property type="match status" value="1"/>
</dbReference>
<evidence type="ECO:0000259" key="8">
    <source>
        <dbReference type="PROSITE" id="PS50850"/>
    </source>
</evidence>
<feature type="transmembrane region" description="Helical" evidence="7">
    <location>
        <begin position="40"/>
        <end position="63"/>
    </location>
</feature>
<dbReference type="CDD" id="cd17472">
    <property type="entry name" value="MFS_YajR_like"/>
    <property type="match status" value="1"/>
</dbReference>